<organism evidence="2 3">
    <name type="scientific">Trichonephila clavipes</name>
    <name type="common">Golden silk orbweaver</name>
    <name type="synonym">Nephila clavipes</name>
    <dbReference type="NCBI Taxonomy" id="2585209"/>
    <lineage>
        <taxon>Eukaryota</taxon>
        <taxon>Metazoa</taxon>
        <taxon>Ecdysozoa</taxon>
        <taxon>Arthropoda</taxon>
        <taxon>Chelicerata</taxon>
        <taxon>Arachnida</taxon>
        <taxon>Araneae</taxon>
        <taxon>Araneomorphae</taxon>
        <taxon>Entelegynae</taxon>
        <taxon>Araneoidea</taxon>
        <taxon>Nephilidae</taxon>
        <taxon>Trichonephila</taxon>
    </lineage>
</organism>
<dbReference type="PANTHER" id="PTHR47331">
    <property type="entry name" value="PHD-TYPE DOMAIN-CONTAINING PROTEIN"/>
    <property type="match status" value="1"/>
</dbReference>
<comment type="caution">
    <text evidence="2">The sequence shown here is derived from an EMBL/GenBank/DDBJ whole genome shotgun (WGS) entry which is preliminary data.</text>
</comment>
<dbReference type="Pfam" id="PF18701">
    <property type="entry name" value="DUF5641"/>
    <property type="match status" value="1"/>
</dbReference>
<gene>
    <name evidence="2" type="primary">AVEN_7002_1</name>
    <name evidence="2" type="ORF">TNCV_2140251</name>
</gene>
<sequence length="450" mass="51747">MLSFIAKLYDPLCIVGPTIVTAKVFMQKLWLLGLSWDAVVPDKEKNEFENFIRNLQNIEHLNIPRCIIQRNNTLVEIHGFSDSSEQAYDACVYVRCKDCFGNFSVHLLCSKSRVAPVKCVTLPRLELLGAVLLSTFVNKVLEREREAMQMTIDTVHLYTDSTIVLSWIRTQPHRLKCFVANRVMQTTDLTNTFEWHHINSKDNPADPLSRGLSVDDLNRNNNWWCGSNFLHRDVDFLNNWDCSNTDPGYMKELKPIMNTFVQSTVPAEATKKNVDDIFLTSRELNHARDVLVRQAQTREFNAELKALILGNNIPPQTEVENFEVLTPGHFLIGRALNAIVEPDLCSVNTNKLDKYRKITKIVQNIWKSWKKDYLNNLQARSKWQFDQSNVKINTVVLLKEDNFPIAHWIIGKIVQTYPGTDGKIRVIQLKLANDNFVKRPISKIAILPIV</sequence>
<evidence type="ECO:0000313" key="2">
    <source>
        <dbReference type="EMBL" id="GFY00631.1"/>
    </source>
</evidence>
<dbReference type="AlphaFoldDB" id="A0A8X6RUV2"/>
<name>A0A8X6RUV2_TRICX</name>
<evidence type="ECO:0000313" key="3">
    <source>
        <dbReference type="Proteomes" id="UP000887159"/>
    </source>
</evidence>
<evidence type="ECO:0000259" key="1">
    <source>
        <dbReference type="Pfam" id="PF18701"/>
    </source>
</evidence>
<protein>
    <submittedName>
        <fullName evidence="2">Reverse transcriptase domain-containing protein</fullName>
    </submittedName>
</protein>
<keyword evidence="2" id="KW-0808">Transferase</keyword>
<accession>A0A8X6RUV2</accession>
<dbReference type="EMBL" id="BMAU01021221">
    <property type="protein sequence ID" value="GFY00631.1"/>
    <property type="molecule type" value="Genomic_DNA"/>
</dbReference>
<dbReference type="GO" id="GO:0003964">
    <property type="term" value="F:RNA-directed DNA polymerase activity"/>
    <property type="evidence" value="ECO:0007669"/>
    <property type="project" value="UniProtKB-KW"/>
</dbReference>
<keyword evidence="2" id="KW-0548">Nucleotidyltransferase</keyword>
<keyword evidence="2" id="KW-0695">RNA-directed DNA polymerase</keyword>
<reference evidence="2" key="1">
    <citation type="submission" date="2020-08" db="EMBL/GenBank/DDBJ databases">
        <title>Multicomponent nature underlies the extraordinary mechanical properties of spider dragline silk.</title>
        <authorList>
            <person name="Kono N."/>
            <person name="Nakamura H."/>
            <person name="Mori M."/>
            <person name="Yoshida Y."/>
            <person name="Ohtoshi R."/>
            <person name="Malay A.D."/>
            <person name="Moran D.A.P."/>
            <person name="Tomita M."/>
            <person name="Numata K."/>
            <person name="Arakawa K."/>
        </authorList>
    </citation>
    <scope>NUCLEOTIDE SEQUENCE</scope>
</reference>
<dbReference type="InterPro" id="IPR008042">
    <property type="entry name" value="Retrotrans_Pao"/>
</dbReference>
<proteinExistence type="predicted"/>
<feature type="domain" description="DUF5641" evidence="1">
    <location>
        <begin position="354"/>
        <end position="447"/>
    </location>
</feature>
<dbReference type="Pfam" id="PF05380">
    <property type="entry name" value="Peptidase_A17"/>
    <property type="match status" value="1"/>
</dbReference>
<keyword evidence="3" id="KW-1185">Reference proteome</keyword>
<dbReference type="InterPro" id="IPR040676">
    <property type="entry name" value="DUF5641"/>
</dbReference>
<dbReference type="Proteomes" id="UP000887159">
    <property type="component" value="Unassembled WGS sequence"/>
</dbReference>